<gene>
    <name evidence="1" type="ORF">SAMN05444409_1119</name>
</gene>
<protein>
    <submittedName>
        <fullName evidence="1">Uncharacterized protein</fullName>
    </submittedName>
</protein>
<dbReference type="EMBL" id="FSRK01000001">
    <property type="protein sequence ID" value="SIN91542.1"/>
    <property type="molecule type" value="Genomic_DNA"/>
</dbReference>
<organism evidence="1 2">
    <name type="scientific">Epilithonimonas zeae</name>
    <dbReference type="NCBI Taxonomy" id="1416779"/>
    <lineage>
        <taxon>Bacteria</taxon>
        <taxon>Pseudomonadati</taxon>
        <taxon>Bacteroidota</taxon>
        <taxon>Flavobacteriia</taxon>
        <taxon>Flavobacteriales</taxon>
        <taxon>Weeksellaceae</taxon>
        <taxon>Chryseobacterium group</taxon>
        <taxon>Epilithonimonas</taxon>
    </lineage>
</organism>
<reference evidence="2" key="1">
    <citation type="submission" date="2016-11" db="EMBL/GenBank/DDBJ databases">
        <authorList>
            <person name="Varghese N."/>
            <person name="Submissions S."/>
        </authorList>
    </citation>
    <scope>NUCLEOTIDE SEQUENCE [LARGE SCALE GENOMIC DNA]</scope>
    <source>
        <strain evidence="2">DSM 27623</strain>
    </source>
</reference>
<accession>A0A1N6F8D0</accession>
<sequence length="157" mass="18482">MKGGEDILVYSKNGNLIIESKIIRVREIISYQHIDDIIIKHVNEVYDHEMDIFLSQSVKYENAGNNLIHRILFQIFLLFHQNKRTINISQSNEDLLIILNEIKSNLPKTVIPPDLDKSLFWKKVSDNHSFSLVKLVFSKNNLSLFEVLKKYNKYHEK</sequence>
<evidence type="ECO:0000313" key="1">
    <source>
        <dbReference type="EMBL" id="SIN91542.1"/>
    </source>
</evidence>
<dbReference type="Proteomes" id="UP000185207">
    <property type="component" value="Unassembled WGS sequence"/>
</dbReference>
<evidence type="ECO:0000313" key="2">
    <source>
        <dbReference type="Proteomes" id="UP000185207"/>
    </source>
</evidence>
<dbReference type="RefSeq" id="WP_074233848.1">
    <property type="nucleotide sequence ID" value="NZ_FSRK01000001.1"/>
</dbReference>
<dbReference type="AlphaFoldDB" id="A0A1N6F8D0"/>
<proteinExistence type="predicted"/>
<keyword evidence="2" id="KW-1185">Reference proteome</keyword>
<dbReference type="OrthoDB" id="1261297at2"/>
<dbReference type="STRING" id="1416779.SAMN05444409_1119"/>
<name>A0A1N6F8D0_9FLAO</name>